<protein>
    <submittedName>
        <fullName evidence="1">Uncharacterized protein</fullName>
    </submittedName>
</protein>
<evidence type="ECO:0000313" key="2">
    <source>
        <dbReference type="Proteomes" id="UP000306791"/>
    </source>
</evidence>
<gene>
    <name evidence="1" type="ORF">FDY93_07105</name>
</gene>
<evidence type="ECO:0000313" key="1">
    <source>
        <dbReference type="EMBL" id="TLM78186.1"/>
    </source>
</evidence>
<dbReference type="EMBL" id="VANI01000007">
    <property type="protein sequence ID" value="TLM78186.1"/>
    <property type="molecule type" value="Genomic_DNA"/>
</dbReference>
<sequence>MSAPPPLGVSPPSALQVLDVLFEHPIANIGTLVKQSGLTPTTVGKVLERFAQPELELVRGLLNRDDVVRDDDAKLLNGKKNFRG</sequence>
<dbReference type="Proteomes" id="UP000306791">
    <property type="component" value="Unassembled WGS sequence"/>
</dbReference>
<organism evidence="1 2">
    <name type="scientific">Microbulbifer harenosus</name>
    <dbReference type="NCBI Taxonomy" id="2576840"/>
    <lineage>
        <taxon>Bacteria</taxon>
        <taxon>Pseudomonadati</taxon>
        <taxon>Pseudomonadota</taxon>
        <taxon>Gammaproteobacteria</taxon>
        <taxon>Cellvibrionales</taxon>
        <taxon>Microbulbiferaceae</taxon>
        <taxon>Microbulbifer</taxon>
    </lineage>
</organism>
<comment type="caution">
    <text evidence="1">The sequence shown here is derived from an EMBL/GenBank/DDBJ whole genome shotgun (WGS) entry which is preliminary data.</text>
</comment>
<keyword evidence="2" id="KW-1185">Reference proteome</keyword>
<proteinExistence type="predicted"/>
<dbReference type="RefSeq" id="WP_138235058.1">
    <property type="nucleotide sequence ID" value="NZ_CP185860.1"/>
</dbReference>
<name>A0ABY2UJ97_9GAMM</name>
<accession>A0ABY2UJ97</accession>
<reference evidence="1 2" key="1">
    <citation type="submission" date="2019-05" db="EMBL/GenBank/DDBJ databases">
        <title>Microbulbifer harenosus sp. nov., an alginate-degrading bacterium isolated from coastal sand.</title>
        <authorList>
            <person name="Huang H."/>
            <person name="Mo K."/>
            <person name="Bao S."/>
        </authorList>
    </citation>
    <scope>NUCLEOTIDE SEQUENCE [LARGE SCALE GENOMIC DNA]</scope>
    <source>
        <strain evidence="1 2">HB161719</strain>
    </source>
</reference>